<protein>
    <submittedName>
        <fullName evidence="2">Uncharacterized protein</fullName>
    </submittedName>
</protein>
<evidence type="ECO:0000256" key="1">
    <source>
        <dbReference type="SAM" id="MobiDB-lite"/>
    </source>
</evidence>
<reference evidence="2 3" key="1">
    <citation type="submission" date="2018-11" db="EMBL/GenBank/DDBJ databases">
        <authorList>
            <consortium name="Pathogen Informatics"/>
        </authorList>
    </citation>
    <scope>NUCLEOTIDE SEQUENCE [LARGE SCALE GENOMIC DNA]</scope>
    <source>
        <strain evidence="2 3">Zambia</strain>
    </source>
</reference>
<evidence type="ECO:0000313" key="2">
    <source>
        <dbReference type="EMBL" id="VDP53629.1"/>
    </source>
</evidence>
<name>A0A183N9P4_9TREM</name>
<accession>A0A183N9P4</accession>
<proteinExistence type="predicted"/>
<gene>
    <name evidence="2" type="ORF">SMRZ_LOCUS25019</name>
</gene>
<organism evidence="2 3">
    <name type="scientific">Schistosoma margrebowiei</name>
    <dbReference type="NCBI Taxonomy" id="48269"/>
    <lineage>
        <taxon>Eukaryota</taxon>
        <taxon>Metazoa</taxon>
        <taxon>Spiralia</taxon>
        <taxon>Lophotrochozoa</taxon>
        <taxon>Platyhelminthes</taxon>
        <taxon>Trematoda</taxon>
        <taxon>Digenea</taxon>
        <taxon>Strigeidida</taxon>
        <taxon>Schistosomatoidea</taxon>
        <taxon>Schistosomatidae</taxon>
        <taxon>Schistosoma</taxon>
    </lineage>
</organism>
<dbReference type="AlphaFoldDB" id="A0A183N9P4"/>
<keyword evidence="3" id="KW-1185">Reference proteome</keyword>
<feature type="compositionally biased region" description="Basic and acidic residues" evidence="1">
    <location>
        <begin position="68"/>
        <end position="77"/>
    </location>
</feature>
<feature type="region of interest" description="Disordered" evidence="1">
    <location>
        <begin position="57"/>
        <end position="81"/>
    </location>
</feature>
<evidence type="ECO:0000313" key="3">
    <source>
        <dbReference type="Proteomes" id="UP000277204"/>
    </source>
</evidence>
<dbReference type="EMBL" id="UZAI01020885">
    <property type="protein sequence ID" value="VDP53629.1"/>
    <property type="molecule type" value="Genomic_DNA"/>
</dbReference>
<sequence>MFQALPDVLDKKESNMGDYSEWIKAALTSTRQGVLTLQKFHHKERSATDTMDKIQERKKNISMNNSRTRTEKDKEQDGYTEANKRVMRSIKADMQKRVEELAMMEERTERERHI</sequence>
<dbReference type="Proteomes" id="UP000277204">
    <property type="component" value="Unassembled WGS sequence"/>
</dbReference>